<keyword evidence="2" id="KW-0560">Oxidoreductase</keyword>
<dbReference type="PANTHER" id="PTHR42760:SF37">
    <property type="entry name" value="CLAVALDEHYDE DEHYDROGENASE"/>
    <property type="match status" value="1"/>
</dbReference>
<evidence type="ECO:0000256" key="2">
    <source>
        <dbReference type="ARBA" id="ARBA00023002"/>
    </source>
</evidence>
<protein>
    <submittedName>
        <fullName evidence="4">Related to peroxisomal short-chain alcohol dehydrogenase</fullName>
    </submittedName>
</protein>
<proteinExistence type="inferred from homology"/>
<name>A0A2D3UYF1_9PEZI</name>
<dbReference type="GO" id="GO:0016616">
    <property type="term" value="F:oxidoreductase activity, acting on the CH-OH group of donors, NAD or NADP as acceptor"/>
    <property type="evidence" value="ECO:0007669"/>
    <property type="project" value="TreeGrafter"/>
</dbReference>
<dbReference type="PANTHER" id="PTHR42760">
    <property type="entry name" value="SHORT-CHAIN DEHYDROGENASES/REDUCTASES FAMILY MEMBER"/>
    <property type="match status" value="1"/>
</dbReference>
<sequence length="295" mass="32207">MSSKRDSSGANFTPTIHSDTYPFIDPTQFNLSNTAVFITGASKGCGRSTALSYARAGCSHIALGARSSMKDLEPELLAAAKEAGKEPPHILLLELDVTSESNVAAAAKEISSEFGRLDILINNAGYASPFVSVMEENVDSWWRTWEVNIKGPFLLTQSFIPLLLSTASGLKTIINVSSIGAHYSGPGSAYKLSKLALLRFGEMIAAEHEREGVVCFGIHPGAVPTELASNLPENMRHKLQDSPELTGNSLVWLSKEKRAWLNGRYVSCTWDMEELEKMRAEIEDGNLLKVRMDVE</sequence>
<dbReference type="AlphaFoldDB" id="A0A2D3UYF1"/>
<dbReference type="OrthoDB" id="1933717at2759"/>
<dbReference type="CDD" id="cd05233">
    <property type="entry name" value="SDR_c"/>
    <property type="match status" value="1"/>
</dbReference>
<evidence type="ECO:0000256" key="1">
    <source>
        <dbReference type="ARBA" id="ARBA00006484"/>
    </source>
</evidence>
<keyword evidence="5" id="KW-1185">Reference proteome</keyword>
<dbReference type="SUPFAM" id="SSF51735">
    <property type="entry name" value="NAD(P)-binding Rossmann-fold domains"/>
    <property type="match status" value="1"/>
</dbReference>
<dbReference type="InterPro" id="IPR002347">
    <property type="entry name" value="SDR_fam"/>
</dbReference>
<comment type="similarity">
    <text evidence="1 3">Belongs to the short-chain dehydrogenases/reductases (SDR) family.</text>
</comment>
<dbReference type="InterPro" id="IPR036291">
    <property type="entry name" value="NAD(P)-bd_dom_sf"/>
</dbReference>
<reference evidence="4 5" key="1">
    <citation type="submission" date="2016-03" db="EMBL/GenBank/DDBJ databases">
        <authorList>
            <person name="Ploux O."/>
        </authorList>
    </citation>
    <scope>NUCLEOTIDE SEQUENCE [LARGE SCALE GENOMIC DNA]</scope>
    <source>
        <strain evidence="4 5">URUG2</strain>
    </source>
</reference>
<dbReference type="STRING" id="112498.A0A2D3UYF1"/>
<evidence type="ECO:0000313" key="5">
    <source>
        <dbReference type="Proteomes" id="UP000225277"/>
    </source>
</evidence>
<dbReference type="GeneID" id="35599254"/>
<gene>
    <name evidence="4" type="ORF">RCC_04075</name>
</gene>
<dbReference type="Proteomes" id="UP000225277">
    <property type="component" value="Unassembled WGS sequence"/>
</dbReference>
<evidence type="ECO:0000256" key="3">
    <source>
        <dbReference type="RuleBase" id="RU000363"/>
    </source>
</evidence>
<dbReference type="PRINTS" id="PR00080">
    <property type="entry name" value="SDRFAMILY"/>
</dbReference>
<organism evidence="4 5">
    <name type="scientific">Ramularia collo-cygni</name>
    <dbReference type="NCBI Taxonomy" id="112498"/>
    <lineage>
        <taxon>Eukaryota</taxon>
        <taxon>Fungi</taxon>
        <taxon>Dikarya</taxon>
        <taxon>Ascomycota</taxon>
        <taxon>Pezizomycotina</taxon>
        <taxon>Dothideomycetes</taxon>
        <taxon>Dothideomycetidae</taxon>
        <taxon>Mycosphaerellales</taxon>
        <taxon>Mycosphaerellaceae</taxon>
        <taxon>Ramularia</taxon>
    </lineage>
</organism>
<evidence type="ECO:0000313" key="4">
    <source>
        <dbReference type="EMBL" id="CZT18230.1"/>
    </source>
</evidence>
<dbReference type="RefSeq" id="XP_023625120.1">
    <property type="nucleotide sequence ID" value="XM_023769352.1"/>
</dbReference>
<dbReference type="Pfam" id="PF00106">
    <property type="entry name" value="adh_short"/>
    <property type="match status" value="1"/>
</dbReference>
<accession>A0A2D3UYF1</accession>
<dbReference type="EMBL" id="FJUY01000005">
    <property type="protein sequence ID" value="CZT18230.1"/>
    <property type="molecule type" value="Genomic_DNA"/>
</dbReference>
<dbReference type="Gene3D" id="3.40.50.720">
    <property type="entry name" value="NAD(P)-binding Rossmann-like Domain"/>
    <property type="match status" value="1"/>
</dbReference>
<dbReference type="PRINTS" id="PR00081">
    <property type="entry name" value="GDHRDH"/>
</dbReference>